<dbReference type="Proteomes" id="UP000000561">
    <property type="component" value="Chromosome 5"/>
</dbReference>
<evidence type="ECO:0000313" key="4">
    <source>
        <dbReference type="Proteomes" id="UP000000561"/>
    </source>
</evidence>
<evidence type="ECO:0000256" key="1">
    <source>
        <dbReference type="ARBA" id="ARBA00007461"/>
    </source>
</evidence>
<gene>
    <name evidence="3" type="ORF">UMAG_11470</name>
</gene>
<dbReference type="GeneID" id="23567350"/>
<dbReference type="OrthoDB" id="194468at2759"/>
<reference evidence="3 4" key="1">
    <citation type="journal article" date="2006" name="Nature">
        <title>Insights from the genome of the biotrophic fungal plant pathogen Ustilago maydis.</title>
        <authorList>
            <person name="Kamper J."/>
            <person name="Kahmann R."/>
            <person name="Bolker M."/>
            <person name="Ma L.J."/>
            <person name="Brefort T."/>
            <person name="Saville B.J."/>
            <person name="Banuett F."/>
            <person name="Kronstad J.W."/>
            <person name="Gold S.E."/>
            <person name="Muller O."/>
            <person name="Perlin M.H."/>
            <person name="Wosten H.A."/>
            <person name="de Vries R."/>
            <person name="Ruiz-Herrera J."/>
            <person name="Reynaga-Pena C.G."/>
            <person name="Snetselaar K."/>
            <person name="McCann M."/>
            <person name="Perez-Martin J."/>
            <person name="Feldbrugge M."/>
            <person name="Basse C.W."/>
            <person name="Steinberg G."/>
            <person name="Ibeas J.I."/>
            <person name="Holloman W."/>
            <person name="Guzman P."/>
            <person name="Farman M."/>
            <person name="Stajich J.E."/>
            <person name="Sentandreu R."/>
            <person name="Gonzalez-Prieto J.M."/>
            <person name="Kennell J.C."/>
            <person name="Molina L."/>
            <person name="Schirawski J."/>
            <person name="Mendoza-Mendoza A."/>
            <person name="Greilinger D."/>
            <person name="Munch K."/>
            <person name="Rossel N."/>
            <person name="Scherer M."/>
            <person name="Vranes M."/>
            <person name="Ladendorf O."/>
            <person name="Vincon V."/>
            <person name="Fuchs U."/>
            <person name="Sandrock B."/>
            <person name="Meng S."/>
            <person name="Ho E.C."/>
            <person name="Cahill M.J."/>
            <person name="Boyce K.J."/>
            <person name="Klose J."/>
            <person name="Klosterman S.J."/>
            <person name="Deelstra H.J."/>
            <person name="Ortiz-Castellanos L."/>
            <person name="Li W."/>
            <person name="Sanchez-Alonso P."/>
            <person name="Schreier P.H."/>
            <person name="Hauser-Hahn I."/>
            <person name="Vaupel M."/>
            <person name="Koopmann E."/>
            <person name="Friedrich G."/>
            <person name="Voss H."/>
            <person name="Schluter T."/>
            <person name="Margolis J."/>
            <person name="Platt D."/>
            <person name="Swimmer C."/>
            <person name="Gnirke A."/>
            <person name="Chen F."/>
            <person name="Vysotskaia V."/>
            <person name="Mannhaupt G."/>
            <person name="Guldener U."/>
            <person name="Munsterkotter M."/>
            <person name="Haase D."/>
            <person name="Oesterheld M."/>
            <person name="Mewes H.W."/>
            <person name="Mauceli E.W."/>
            <person name="DeCaprio D."/>
            <person name="Wade C.M."/>
            <person name="Butler J."/>
            <person name="Young S."/>
            <person name="Jaffe D.B."/>
            <person name="Calvo S."/>
            <person name="Nusbaum C."/>
            <person name="Galagan J."/>
            <person name="Birren B.W."/>
        </authorList>
    </citation>
    <scope>NUCLEOTIDE SEQUENCE [LARGE SCALE GENOMIC DNA]</scope>
    <source>
        <strain evidence="4">DSM 14603 / FGSC 9021 / UM521</strain>
    </source>
</reference>
<accession>A0A0D1CST8</accession>
<dbReference type="GO" id="GO:0072546">
    <property type="term" value="C:EMC complex"/>
    <property type="evidence" value="ECO:0000318"/>
    <property type="project" value="GO_Central"/>
</dbReference>
<feature type="domain" description="MPN" evidence="2">
    <location>
        <begin position="7"/>
        <end position="139"/>
    </location>
</feature>
<dbReference type="PANTHER" id="PTHR12941:SF10">
    <property type="entry name" value="ER MEMBRANE PROTEIN COMPLEX SUBUNIT 8_9 HOMOLOG"/>
    <property type="match status" value="1"/>
</dbReference>
<name>A0A0D1CST8_MYCMD</name>
<keyword evidence="4" id="KW-1185">Reference proteome</keyword>
<sequence length="203" mass="21560">MSTTASVRVSPLAYKKLILHTAKYPTARVLGFLVAESTSSQSIDIVDSIPLSHHWTALAPMAEVALALASSYASSKNLAIVGLYEAPELIAERDPSAQASKLAEKIASLSNKAEALLLLVNNATLLKPDHHSLSGYSVAATSGKGEAKPKALPGSAVALQDPRKAAELESAVRNDSTWDKIVDFDDHLEDPSLDWLHNPAITV</sequence>
<dbReference type="CDD" id="cd08060">
    <property type="entry name" value="MPN_UPF0172"/>
    <property type="match status" value="1"/>
</dbReference>
<dbReference type="VEuPathDB" id="FungiDB:UMAG_11470"/>
<evidence type="ECO:0000313" key="3">
    <source>
        <dbReference type="EMBL" id="KIS69573.1"/>
    </source>
</evidence>
<dbReference type="eggNOG" id="KOG3289">
    <property type="taxonomic scope" value="Eukaryota"/>
</dbReference>
<dbReference type="RefSeq" id="XP_011388871.1">
    <property type="nucleotide sequence ID" value="XM_011390569.1"/>
</dbReference>
<dbReference type="Pfam" id="PF03665">
    <property type="entry name" value="UPF0172"/>
    <property type="match status" value="1"/>
</dbReference>
<dbReference type="KEGG" id="uma:UMAG_11470"/>
<proteinExistence type="inferred from homology"/>
<organism evidence="3 4">
    <name type="scientific">Mycosarcoma maydis</name>
    <name type="common">Corn smut fungus</name>
    <name type="synonym">Ustilago maydis</name>
    <dbReference type="NCBI Taxonomy" id="5270"/>
    <lineage>
        <taxon>Eukaryota</taxon>
        <taxon>Fungi</taxon>
        <taxon>Dikarya</taxon>
        <taxon>Basidiomycota</taxon>
        <taxon>Ustilaginomycotina</taxon>
        <taxon>Ustilaginomycetes</taxon>
        <taxon>Ustilaginales</taxon>
        <taxon>Ustilaginaceae</taxon>
        <taxon>Mycosarcoma</taxon>
    </lineage>
</organism>
<evidence type="ECO:0000259" key="2">
    <source>
        <dbReference type="PROSITE" id="PS50249"/>
    </source>
</evidence>
<dbReference type="AlphaFoldDB" id="A0A0D1CST8"/>
<dbReference type="STRING" id="237631.A0A0D1CST8"/>
<dbReference type="InterPro" id="IPR037518">
    <property type="entry name" value="MPN"/>
</dbReference>
<protein>
    <recommendedName>
        <fullName evidence="2">MPN domain-containing protein</fullName>
    </recommendedName>
</protein>
<dbReference type="PANTHER" id="PTHR12941">
    <property type="entry name" value="ER MEMBRANE PROTEIN COMPLEX"/>
    <property type="match status" value="1"/>
</dbReference>
<dbReference type="InParanoid" id="A0A0D1CST8"/>
<dbReference type="InterPro" id="IPR005366">
    <property type="entry name" value="EMC8/9"/>
</dbReference>
<dbReference type="PROSITE" id="PS50249">
    <property type="entry name" value="MPN"/>
    <property type="match status" value="1"/>
</dbReference>
<dbReference type="EMBL" id="CM003144">
    <property type="protein sequence ID" value="KIS69573.1"/>
    <property type="molecule type" value="Genomic_DNA"/>
</dbReference>
<comment type="similarity">
    <text evidence="1">Belongs to the EMC8/EMC9 family.</text>
</comment>